<feature type="domain" description="Fatty acid desaturase" evidence="11">
    <location>
        <begin position="16"/>
        <end position="220"/>
    </location>
</feature>
<keyword evidence="3 10" id="KW-0812">Transmembrane</keyword>
<organism evidence="13 14">
    <name type="scientific">Paraburkholderia bannensis</name>
    <dbReference type="NCBI Taxonomy" id="765414"/>
    <lineage>
        <taxon>Bacteria</taxon>
        <taxon>Pseudomonadati</taxon>
        <taxon>Pseudomonadota</taxon>
        <taxon>Betaproteobacteria</taxon>
        <taxon>Burkholderiales</taxon>
        <taxon>Burkholderiaceae</taxon>
        <taxon>Paraburkholderia</taxon>
    </lineage>
</organism>
<dbReference type="InterPro" id="IPR015876">
    <property type="entry name" value="Acyl-CoA_DS"/>
</dbReference>
<keyword evidence="7" id="KW-0408">Iron</keyword>
<dbReference type="Pfam" id="PF00487">
    <property type="entry name" value="FA_desaturase"/>
    <property type="match status" value="1"/>
</dbReference>
<feature type="transmembrane region" description="Helical" evidence="10">
    <location>
        <begin position="170"/>
        <end position="187"/>
    </location>
</feature>
<dbReference type="GO" id="GO:0016020">
    <property type="term" value="C:membrane"/>
    <property type="evidence" value="ECO:0007669"/>
    <property type="project" value="UniProtKB-SubCell"/>
</dbReference>
<keyword evidence="5 10" id="KW-1133">Transmembrane helix</keyword>
<evidence type="ECO:0000256" key="4">
    <source>
        <dbReference type="ARBA" id="ARBA00022832"/>
    </source>
</evidence>
<dbReference type="PANTHER" id="PTHR11351:SF33">
    <property type="entry name" value="DELTA-9 FATTY ACID DESATURASE, DESA"/>
    <property type="match status" value="1"/>
</dbReference>
<evidence type="ECO:0000256" key="10">
    <source>
        <dbReference type="SAM" id="Phobius"/>
    </source>
</evidence>
<evidence type="ECO:0000256" key="3">
    <source>
        <dbReference type="ARBA" id="ARBA00022692"/>
    </source>
</evidence>
<comment type="similarity">
    <text evidence="2">Belongs to the fatty acid desaturase type 2 family.</text>
</comment>
<dbReference type="EC" id="1.14.19.1" evidence="13"/>
<evidence type="ECO:0000256" key="5">
    <source>
        <dbReference type="ARBA" id="ARBA00022989"/>
    </source>
</evidence>
<reference evidence="13 14" key="1">
    <citation type="submission" date="2020-08" db="EMBL/GenBank/DDBJ databases">
        <title>Above-ground endophytic microbial communities from plants in different locations in the United States.</title>
        <authorList>
            <person name="Frank C."/>
        </authorList>
    </citation>
    <scope>NUCLEOTIDE SEQUENCE [LARGE SCALE GENOMIC DNA]</scope>
    <source>
        <strain evidence="13 14">WP4_2_2</strain>
    </source>
</reference>
<keyword evidence="6 13" id="KW-0560">Oxidoreductase</keyword>
<keyword evidence="8" id="KW-0443">Lipid metabolism</keyword>
<accession>A0A7W9TUC6</accession>
<dbReference type="Proteomes" id="UP000571554">
    <property type="component" value="Unassembled WGS sequence"/>
</dbReference>
<feature type="domain" description="Transposase IS204/IS1001/IS1096/IS1165 DDE" evidence="12">
    <location>
        <begin position="277"/>
        <end position="397"/>
    </location>
</feature>
<dbReference type="InterPro" id="IPR005804">
    <property type="entry name" value="FA_desaturase_dom"/>
</dbReference>
<evidence type="ECO:0000256" key="1">
    <source>
        <dbReference type="ARBA" id="ARBA00004141"/>
    </source>
</evidence>
<evidence type="ECO:0000259" key="12">
    <source>
        <dbReference type="Pfam" id="PF01610"/>
    </source>
</evidence>
<dbReference type="EMBL" id="JACHBW010000001">
    <property type="protein sequence ID" value="MBB6100565.1"/>
    <property type="molecule type" value="Genomic_DNA"/>
</dbReference>
<dbReference type="InterPro" id="IPR002560">
    <property type="entry name" value="Transposase_DDE"/>
</dbReference>
<evidence type="ECO:0000256" key="8">
    <source>
        <dbReference type="ARBA" id="ARBA00023098"/>
    </source>
</evidence>
<evidence type="ECO:0000256" key="2">
    <source>
        <dbReference type="ARBA" id="ARBA00008749"/>
    </source>
</evidence>
<dbReference type="Pfam" id="PF01610">
    <property type="entry name" value="DDE_Tnp_ISL3"/>
    <property type="match status" value="1"/>
</dbReference>
<evidence type="ECO:0000256" key="7">
    <source>
        <dbReference type="ARBA" id="ARBA00023004"/>
    </source>
</evidence>
<proteinExistence type="inferred from homology"/>
<dbReference type="GO" id="GO:0006631">
    <property type="term" value="P:fatty acid metabolic process"/>
    <property type="evidence" value="ECO:0007669"/>
    <property type="project" value="UniProtKB-KW"/>
</dbReference>
<evidence type="ECO:0000259" key="11">
    <source>
        <dbReference type="Pfam" id="PF00487"/>
    </source>
</evidence>
<feature type="transmembrane region" description="Helical" evidence="10">
    <location>
        <begin position="15"/>
        <end position="39"/>
    </location>
</feature>
<evidence type="ECO:0000313" key="14">
    <source>
        <dbReference type="Proteomes" id="UP000571554"/>
    </source>
</evidence>
<sequence>MNSLLDFLAHGVLHFSWWQILLCALAATHVTIIGVTVYLHRCQAHRALELHPIASHFFRFWLWMTTGMLTGQWAAIHRKHHAKCETEEDPHSPQTRGLWKVMLEGAELYRAEAKNEETLRRFSHGTPNDWMERNVYTRYPILGVSIMMVIDVALFGVVGLSVWALQMAWIPFWAAGVVNGLGHFWGYRNFNSSDASTNLFPWGIIIGGEELHNNHHTFATSAKLSNKWYEFDIGWMYIRLMQAVGLAKVKKVAPTPRLAKEGKLVADHETLQAVLSNRYEVMARYAKAVKQAYRQELAHLKEVGEREKYKFMRGASKWVAKEEASLNEPQKRQLPQIFANSQKMRTFIELRNELAQIWERSSASREQLLAQLQDWCHRAEQSGIKALQEFASRLRRYA</sequence>
<comment type="caution">
    <text evidence="13">The sequence shown here is derived from an EMBL/GenBank/DDBJ whole genome shotgun (WGS) entry which is preliminary data.</text>
</comment>
<name>A0A7W9TUC6_9BURK</name>
<keyword evidence="14" id="KW-1185">Reference proteome</keyword>
<protein>
    <submittedName>
        <fullName evidence="13">Stearoyl-CoA desaturase (Delta-9 desaturase)</fullName>
        <ecNumber evidence="13">1.14.19.1</ecNumber>
    </submittedName>
</protein>
<keyword evidence="4" id="KW-0276">Fatty acid metabolism</keyword>
<comment type="subcellular location">
    <subcellularLocation>
        <location evidence="1">Membrane</location>
        <topology evidence="1">Multi-pass membrane protein</topology>
    </subcellularLocation>
</comment>
<dbReference type="CDD" id="cd03505">
    <property type="entry name" value="Delta9-FADS-like"/>
    <property type="match status" value="1"/>
</dbReference>
<dbReference type="AlphaFoldDB" id="A0A7W9TUC6"/>
<feature type="transmembrane region" description="Helical" evidence="10">
    <location>
        <begin position="141"/>
        <end position="164"/>
    </location>
</feature>
<evidence type="ECO:0000256" key="9">
    <source>
        <dbReference type="ARBA" id="ARBA00023136"/>
    </source>
</evidence>
<evidence type="ECO:0000256" key="6">
    <source>
        <dbReference type="ARBA" id="ARBA00023002"/>
    </source>
</evidence>
<keyword evidence="9 10" id="KW-0472">Membrane</keyword>
<dbReference type="GO" id="GO:0004768">
    <property type="term" value="F:stearoyl-CoA 9-desaturase activity"/>
    <property type="evidence" value="ECO:0007669"/>
    <property type="project" value="UniProtKB-EC"/>
</dbReference>
<evidence type="ECO:0000313" key="13">
    <source>
        <dbReference type="EMBL" id="MBB6100565.1"/>
    </source>
</evidence>
<dbReference type="PANTHER" id="PTHR11351">
    <property type="entry name" value="ACYL-COA DESATURASE"/>
    <property type="match status" value="1"/>
</dbReference>
<gene>
    <name evidence="13" type="ORF">F4827_000369</name>
</gene>